<keyword evidence="6" id="KW-0813">Transport</keyword>
<proteinExistence type="inferred from homology"/>
<evidence type="ECO:0000256" key="12">
    <source>
        <dbReference type="ARBA" id="ARBA00022989"/>
    </source>
</evidence>
<geneLocation type="mitochondrion" evidence="20"/>
<evidence type="ECO:0000256" key="6">
    <source>
        <dbReference type="ARBA" id="ARBA00022448"/>
    </source>
</evidence>
<dbReference type="PRINTS" id="PR01436">
    <property type="entry name" value="NADHDHGNASE2"/>
</dbReference>
<evidence type="ECO:0000256" key="8">
    <source>
        <dbReference type="ARBA" id="ARBA00022692"/>
    </source>
</evidence>
<evidence type="ECO:0000256" key="3">
    <source>
        <dbReference type="ARBA" id="ARBA00007012"/>
    </source>
</evidence>
<feature type="transmembrane region" description="Helical" evidence="18">
    <location>
        <begin position="59"/>
        <end position="78"/>
    </location>
</feature>
<feature type="transmembrane region" description="Helical" evidence="18">
    <location>
        <begin position="90"/>
        <end position="112"/>
    </location>
</feature>
<feature type="transmembrane region" description="Helical" evidence="18">
    <location>
        <begin position="312"/>
        <end position="330"/>
    </location>
</feature>
<reference evidence="20" key="1">
    <citation type="submission" date="2020-04" db="EMBL/GenBank/DDBJ databases">
        <title>DNAmark Project.</title>
        <authorList>
            <person name="Leerhoei F."/>
        </authorList>
    </citation>
    <scope>NUCLEOTIDE SEQUENCE</scope>
    <source>
        <strain evidence="20">DM99</strain>
    </source>
</reference>
<evidence type="ECO:0000256" key="17">
    <source>
        <dbReference type="ARBA" id="ARBA00049551"/>
    </source>
</evidence>
<evidence type="ECO:0000256" key="1">
    <source>
        <dbReference type="ARBA" id="ARBA00003257"/>
    </source>
</evidence>
<comment type="subcellular location">
    <subcellularLocation>
        <location evidence="2 18">Mitochondrion inner membrane</location>
        <topology evidence="2 18">Multi-pass membrane protein</topology>
    </subcellularLocation>
</comment>
<feature type="transmembrane region" description="Helical" evidence="18">
    <location>
        <begin position="12"/>
        <end position="38"/>
    </location>
</feature>
<comment type="function">
    <text evidence="18">Core subunit of the mitochondrial membrane respiratory chain NADH dehydrogenase (Complex I) which catalyzes electron transfer from NADH through the respiratory chain, using ubiquinone as an electron acceptor. Essential for the catalytic activity and assembly of complex I.</text>
</comment>
<keyword evidence="8 18" id="KW-0812">Transmembrane</keyword>
<feature type="domain" description="NADH:quinone oxidoreductase/Mrp antiporter transmembrane" evidence="19">
    <location>
        <begin position="24"/>
        <end position="284"/>
    </location>
</feature>
<keyword evidence="12 18" id="KW-1133">Transmembrane helix</keyword>
<keyword evidence="11 18" id="KW-0249">Electron transport</keyword>
<dbReference type="PANTHER" id="PTHR46552">
    <property type="entry name" value="NADH-UBIQUINONE OXIDOREDUCTASE CHAIN 2"/>
    <property type="match status" value="1"/>
</dbReference>
<feature type="transmembrane region" description="Helical" evidence="18">
    <location>
        <begin position="147"/>
        <end position="166"/>
    </location>
</feature>
<keyword evidence="16 18" id="KW-0472">Membrane</keyword>
<evidence type="ECO:0000256" key="16">
    <source>
        <dbReference type="ARBA" id="ARBA00023136"/>
    </source>
</evidence>
<feature type="transmembrane region" description="Helical" evidence="18">
    <location>
        <begin position="196"/>
        <end position="214"/>
    </location>
</feature>
<evidence type="ECO:0000256" key="9">
    <source>
        <dbReference type="ARBA" id="ARBA00022792"/>
    </source>
</evidence>
<dbReference type="GO" id="GO:0008137">
    <property type="term" value="F:NADH dehydrogenase (ubiquinone) activity"/>
    <property type="evidence" value="ECO:0007669"/>
    <property type="project" value="UniProtKB-EC"/>
</dbReference>
<keyword evidence="9 18" id="KW-0999">Mitochondrion inner membrane</keyword>
<keyword evidence="15 18" id="KW-0496">Mitochondrion</keyword>
<gene>
    <name evidence="20" type="primary">ND2</name>
</gene>
<evidence type="ECO:0000256" key="15">
    <source>
        <dbReference type="ARBA" id="ARBA00023128"/>
    </source>
</evidence>
<evidence type="ECO:0000256" key="11">
    <source>
        <dbReference type="ARBA" id="ARBA00022982"/>
    </source>
</evidence>
<feature type="transmembrane region" description="Helical" evidence="18">
    <location>
        <begin position="173"/>
        <end position="190"/>
    </location>
</feature>
<evidence type="ECO:0000256" key="18">
    <source>
        <dbReference type="RuleBase" id="RU003403"/>
    </source>
</evidence>
<dbReference type="InterPro" id="IPR050175">
    <property type="entry name" value="Complex_I_Subunit_2"/>
</dbReference>
<dbReference type="AlphaFoldDB" id="A0A7G7CEN4"/>
<dbReference type="InterPro" id="IPR003917">
    <property type="entry name" value="NADH_UbQ_OxRdtase_chain2"/>
</dbReference>
<keyword evidence="10 18" id="KW-1278">Translocase</keyword>
<dbReference type="GO" id="GO:0005743">
    <property type="term" value="C:mitochondrial inner membrane"/>
    <property type="evidence" value="ECO:0007669"/>
    <property type="project" value="UniProtKB-SubCell"/>
</dbReference>
<dbReference type="EC" id="7.1.1.2" evidence="4 18"/>
<feature type="transmembrane region" description="Helical" evidence="18">
    <location>
        <begin position="269"/>
        <end position="291"/>
    </location>
</feature>
<protein>
    <recommendedName>
        <fullName evidence="5 18">NADH-ubiquinone oxidoreductase chain 2</fullName>
        <ecNumber evidence="4 18">7.1.1.2</ecNumber>
    </recommendedName>
</protein>
<evidence type="ECO:0000256" key="10">
    <source>
        <dbReference type="ARBA" id="ARBA00022967"/>
    </source>
</evidence>
<feature type="transmembrane region" description="Helical" evidence="18">
    <location>
        <begin position="235"/>
        <end position="257"/>
    </location>
</feature>
<dbReference type="GO" id="GO:0006120">
    <property type="term" value="P:mitochondrial electron transport, NADH to ubiquinone"/>
    <property type="evidence" value="ECO:0007669"/>
    <property type="project" value="InterPro"/>
</dbReference>
<dbReference type="Pfam" id="PF00361">
    <property type="entry name" value="Proton_antipo_M"/>
    <property type="match status" value="1"/>
</dbReference>
<comment type="function">
    <text evidence="1">Core subunit of the mitochondrial membrane respiratory chain NADH dehydrogenase (Complex I) that is believed to belong to the minimal assembly required for catalysis. Complex I functions in the transfer of electrons from NADH to the respiratory chain. The immediate electron acceptor for the enzyme is believed to be ubiquinone.</text>
</comment>
<keyword evidence="13 18" id="KW-0520">NAD</keyword>
<evidence type="ECO:0000256" key="14">
    <source>
        <dbReference type="ARBA" id="ARBA00023075"/>
    </source>
</evidence>
<evidence type="ECO:0000256" key="7">
    <source>
        <dbReference type="ARBA" id="ARBA00022660"/>
    </source>
</evidence>
<evidence type="ECO:0000259" key="19">
    <source>
        <dbReference type="Pfam" id="PF00361"/>
    </source>
</evidence>
<sequence length="335" mass="38341">MKNLNMSMFSFMLMMSTLLSISAISWLTAWIGLEINLICLMPLMKNTKNKYSSEATIKYFIVQAISSMILLFGILIFMNMTTFSSNSTPWSYTLINLALLMKMGAAPLHFWFPEVISGLNWNMSLIIMTWQKIAPMVLMSFSSQPPMLMNMFIIASATIGSIMSLNQTCLRKILAYSSINHISWMLAAMLNSLLVWLLYFTVYVIINISIISMLKSYNIYFMNQLSTMFTFNSNLKIIFSLNMLSLGGLPPFLGFYPKWITINSLSLSGFNYTATLMILLSLITLFLYLRLMYPLITLNSSEHYKLFWPQTSLVMISSTFSILGMPWMMLLTNLL</sequence>
<evidence type="ECO:0000256" key="5">
    <source>
        <dbReference type="ARBA" id="ARBA00021008"/>
    </source>
</evidence>
<organism evidence="20">
    <name type="scientific">Cryphalus abietis</name>
    <dbReference type="NCBI Taxonomy" id="105203"/>
    <lineage>
        <taxon>Eukaryota</taxon>
        <taxon>Metazoa</taxon>
        <taxon>Ecdysozoa</taxon>
        <taxon>Arthropoda</taxon>
        <taxon>Hexapoda</taxon>
        <taxon>Insecta</taxon>
        <taxon>Pterygota</taxon>
        <taxon>Neoptera</taxon>
        <taxon>Endopterygota</taxon>
        <taxon>Coleoptera</taxon>
        <taxon>Polyphaga</taxon>
        <taxon>Cucujiformia</taxon>
        <taxon>Curculionidae</taxon>
        <taxon>Scolytinae</taxon>
        <taxon>Cryphalus</taxon>
    </lineage>
</organism>
<evidence type="ECO:0000256" key="13">
    <source>
        <dbReference type="ARBA" id="ARBA00023027"/>
    </source>
</evidence>
<name>A0A7G7CEN4_9CUCU</name>
<keyword evidence="7 18" id="KW-0679">Respiratory chain</keyword>
<comment type="similarity">
    <text evidence="3 18">Belongs to the complex I subunit 2 family.</text>
</comment>
<dbReference type="PANTHER" id="PTHR46552:SF1">
    <property type="entry name" value="NADH-UBIQUINONE OXIDOREDUCTASE CHAIN 2"/>
    <property type="match status" value="1"/>
</dbReference>
<evidence type="ECO:0000256" key="2">
    <source>
        <dbReference type="ARBA" id="ARBA00004448"/>
    </source>
</evidence>
<comment type="catalytic activity">
    <reaction evidence="17 18">
        <text>a ubiquinone + NADH + 5 H(+)(in) = a ubiquinol + NAD(+) + 4 H(+)(out)</text>
        <dbReference type="Rhea" id="RHEA:29091"/>
        <dbReference type="Rhea" id="RHEA-COMP:9565"/>
        <dbReference type="Rhea" id="RHEA-COMP:9566"/>
        <dbReference type="ChEBI" id="CHEBI:15378"/>
        <dbReference type="ChEBI" id="CHEBI:16389"/>
        <dbReference type="ChEBI" id="CHEBI:17976"/>
        <dbReference type="ChEBI" id="CHEBI:57540"/>
        <dbReference type="ChEBI" id="CHEBI:57945"/>
        <dbReference type="EC" id="7.1.1.2"/>
    </reaction>
</comment>
<dbReference type="InterPro" id="IPR001750">
    <property type="entry name" value="ND/Mrp_TM"/>
</dbReference>
<evidence type="ECO:0000256" key="4">
    <source>
        <dbReference type="ARBA" id="ARBA00012944"/>
    </source>
</evidence>
<keyword evidence="14 18" id="KW-0830">Ubiquinone</keyword>
<accession>A0A7G7CEN4</accession>
<evidence type="ECO:0000313" key="20">
    <source>
        <dbReference type="EMBL" id="QNE86050.1"/>
    </source>
</evidence>
<dbReference type="EMBL" id="MT410860">
    <property type="protein sequence ID" value="QNE86050.1"/>
    <property type="molecule type" value="Genomic_DNA"/>
</dbReference>